<protein>
    <submittedName>
        <fullName evidence="2">Uncharacterized protein</fullName>
    </submittedName>
</protein>
<evidence type="ECO:0000313" key="3">
    <source>
        <dbReference type="Proteomes" id="UP000054107"/>
    </source>
</evidence>
<organism evidence="2 3">
    <name type="scientific">Parasitella parasitica</name>
    <dbReference type="NCBI Taxonomy" id="35722"/>
    <lineage>
        <taxon>Eukaryota</taxon>
        <taxon>Fungi</taxon>
        <taxon>Fungi incertae sedis</taxon>
        <taxon>Mucoromycota</taxon>
        <taxon>Mucoromycotina</taxon>
        <taxon>Mucoromycetes</taxon>
        <taxon>Mucorales</taxon>
        <taxon>Mucorineae</taxon>
        <taxon>Mucoraceae</taxon>
        <taxon>Parasitella</taxon>
    </lineage>
</organism>
<keyword evidence="3" id="KW-1185">Reference proteome</keyword>
<feature type="region of interest" description="Disordered" evidence="1">
    <location>
        <begin position="53"/>
        <end position="87"/>
    </location>
</feature>
<gene>
    <name evidence="2" type="primary">PARPA_02116.1 scaffold 3028</name>
</gene>
<evidence type="ECO:0000313" key="2">
    <source>
        <dbReference type="EMBL" id="CEP08748.1"/>
    </source>
</evidence>
<reference evidence="2 3" key="1">
    <citation type="submission" date="2014-09" db="EMBL/GenBank/DDBJ databases">
        <authorList>
            <person name="Ellenberger Sabrina"/>
        </authorList>
    </citation>
    <scope>NUCLEOTIDE SEQUENCE [LARGE SCALE GENOMIC DNA]</scope>
    <source>
        <strain evidence="2 3">CBS 412.66</strain>
    </source>
</reference>
<dbReference type="EMBL" id="LN720189">
    <property type="protein sequence ID" value="CEP08748.1"/>
    <property type="molecule type" value="Genomic_DNA"/>
</dbReference>
<dbReference type="Proteomes" id="UP000054107">
    <property type="component" value="Unassembled WGS sequence"/>
</dbReference>
<name>A0A0B7N066_9FUNG</name>
<evidence type="ECO:0000256" key="1">
    <source>
        <dbReference type="SAM" id="MobiDB-lite"/>
    </source>
</evidence>
<feature type="non-terminal residue" evidence="2">
    <location>
        <position position="114"/>
    </location>
</feature>
<dbReference type="AlphaFoldDB" id="A0A0B7N066"/>
<accession>A0A0B7N066</accession>
<feature type="compositionally biased region" description="Polar residues" evidence="1">
    <location>
        <begin position="68"/>
        <end position="82"/>
    </location>
</feature>
<proteinExistence type="predicted"/>
<sequence>MAGIRTLRSRKKIVSTVGEEGDLVIDSDVQAEANTAINDTPMAPSIRVANVNHGREDNISWESDETEASSTDPATDSELTSETVEEDQTSIIDHLYSLQKMKASAPLKVPVSIH</sequence>